<name>A0ACC3A7B6_9EURO</name>
<keyword evidence="2" id="KW-1185">Reference proteome</keyword>
<comment type="caution">
    <text evidence="1">The sequence shown here is derived from an EMBL/GenBank/DDBJ whole genome shotgun (WGS) entry which is preliminary data.</text>
</comment>
<sequence>MVQGKGVKNAYLSKFKRPEDVFQVLTDSYRLRVELDHAHRQEDHGLYFSGKLADDLVWAKGDAAEDFQKYLDLAEDSGVLPEWWRFENRMECLAEAVDQKNEESVFKHIDQEQLVTRYEGDMAIRNALCILAELIVGYEGKGRAMDSKWFEEFRDFLDLHPEEKARLIAGTVEAVKNAGVLTGQEADDNIKRAYVDVVEKAGSLHTLNADSNVTDRAEHAYETQTRETIEISISEYVSLRNATREYEALKHALIAAGTPIESIQVLIDASSAPAPLYTDDESCSEASQLDEICIRALRREHTKVWTRSLKSQTTRADGKWTTSSEPNLLTPVMTEDICKGDELEASMHAKDRFAAGHEERSLTLKGLPITTTLLDVTKVIRGGLLMNAFLRSTYRMAYIAFVEPAAARQFFKHVKQNDLYIRGKRVDIEWDQRQNFLPDVTAEVIRDDLEHIHGLEVVDIVFRNGHAWVSLNSIGHALNARSCMGTRKRYKGSRIEFWADECAQPLLAVTKRPKQEENPTQSKRAAIMSHNRFGAFLLHNKDEENDSEVEL</sequence>
<reference evidence="1" key="1">
    <citation type="submission" date="2022-10" db="EMBL/GenBank/DDBJ databases">
        <title>Culturing micro-colonial fungi from biological soil crusts in the Mojave desert and describing Neophaeococcomyces mojavensis, and introducing the new genera and species Taxawa tesnikishii.</title>
        <authorList>
            <person name="Kurbessoian T."/>
            <person name="Stajich J.E."/>
        </authorList>
    </citation>
    <scope>NUCLEOTIDE SEQUENCE</scope>
    <source>
        <strain evidence="1">JES_112</strain>
    </source>
</reference>
<evidence type="ECO:0000313" key="1">
    <source>
        <dbReference type="EMBL" id="KAJ9656548.1"/>
    </source>
</evidence>
<organism evidence="1 2">
    <name type="scientific">Neophaeococcomyces mojaviensis</name>
    <dbReference type="NCBI Taxonomy" id="3383035"/>
    <lineage>
        <taxon>Eukaryota</taxon>
        <taxon>Fungi</taxon>
        <taxon>Dikarya</taxon>
        <taxon>Ascomycota</taxon>
        <taxon>Pezizomycotina</taxon>
        <taxon>Eurotiomycetes</taxon>
        <taxon>Chaetothyriomycetidae</taxon>
        <taxon>Chaetothyriales</taxon>
        <taxon>Chaetothyriales incertae sedis</taxon>
        <taxon>Neophaeococcomyces</taxon>
    </lineage>
</organism>
<dbReference type="EMBL" id="JAPDRQ010000076">
    <property type="protein sequence ID" value="KAJ9656548.1"/>
    <property type="molecule type" value="Genomic_DNA"/>
</dbReference>
<evidence type="ECO:0000313" key="2">
    <source>
        <dbReference type="Proteomes" id="UP001172386"/>
    </source>
</evidence>
<dbReference type="Proteomes" id="UP001172386">
    <property type="component" value="Unassembled WGS sequence"/>
</dbReference>
<gene>
    <name evidence="1" type="ORF">H2198_004897</name>
</gene>
<proteinExistence type="predicted"/>
<protein>
    <submittedName>
        <fullName evidence="1">Uncharacterized protein</fullName>
    </submittedName>
</protein>
<accession>A0ACC3A7B6</accession>